<evidence type="ECO:0000313" key="2">
    <source>
        <dbReference type="Proteomes" id="UP000094172"/>
    </source>
</evidence>
<keyword evidence="2" id="KW-1185">Reference proteome</keyword>
<accession>A0A1E3VUB1</accession>
<protein>
    <submittedName>
        <fullName evidence="1">Uncharacterized protein</fullName>
    </submittedName>
</protein>
<gene>
    <name evidence="1" type="ORF">AUC70_12755</name>
</gene>
<name>A0A1E3VUB1_9HYPH</name>
<dbReference type="EMBL" id="LPWE01000002">
    <property type="protein sequence ID" value="ODR97140.1"/>
    <property type="molecule type" value="Genomic_DNA"/>
</dbReference>
<proteinExistence type="predicted"/>
<sequence>MFGQGFVERVNLQRLALLVAIVLEDVLGFGRGSLEEPCEQFLEDRNLEGGDARVVDQVRLPKHGALGRQVGRHDIGEPRHLVRGDQERIEEIARRGAVGADAFRLGEKQCVERADADEIRPERRCIFSEPRQILEIADAPIARRAQRIGLHGKTPGTLFDQEGRPEGGVRQAGNVFHSRRLRQDAVAVQRYAHRLQNLGLGLVRRRDPVALFADIALGNAEAFRQFFDPIRHRDS</sequence>
<dbReference type="Proteomes" id="UP000094172">
    <property type="component" value="Unassembled WGS sequence"/>
</dbReference>
<dbReference type="AlphaFoldDB" id="A0A1E3VUB1"/>
<organism evidence="1 2">
    <name type="scientific">Methyloceanibacter stevinii</name>
    <dbReference type="NCBI Taxonomy" id="1774970"/>
    <lineage>
        <taxon>Bacteria</taxon>
        <taxon>Pseudomonadati</taxon>
        <taxon>Pseudomonadota</taxon>
        <taxon>Alphaproteobacteria</taxon>
        <taxon>Hyphomicrobiales</taxon>
        <taxon>Hyphomicrobiaceae</taxon>
        <taxon>Methyloceanibacter</taxon>
    </lineage>
</organism>
<comment type="caution">
    <text evidence="1">The sequence shown here is derived from an EMBL/GenBank/DDBJ whole genome shotgun (WGS) entry which is preliminary data.</text>
</comment>
<reference evidence="1 2" key="1">
    <citation type="journal article" date="2016" name="Environ. Microbiol.">
        <title>New Methyloceanibacter diversity from North Sea sediments includes methanotroph containing solely the soluble methane monooxygenase.</title>
        <authorList>
            <person name="Vekeman B."/>
            <person name="Kerckhof F.M."/>
            <person name="Cremers G."/>
            <person name="de Vos P."/>
            <person name="Vandamme P."/>
            <person name="Boon N."/>
            <person name="Op den Camp H.J."/>
            <person name="Heylen K."/>
        </authorList>
    </citation>
    <scope>NUCLEOTIDE SEQUENCE [LARGE SCALE GENOMIC DNA]</scope>
    <source>
        <strain evidence="1 2">R-67176</strain>
    </source>
</reference>
<evidence type="ECO:0000313" key="1">
    <source>
        <dbReference type="EMBL" id="ODR97140.1"/>
    </source>
</evidence>